<proteinExistence type="predicted"/>
<dbReference type="AlphaFoldDB" id="A0A2X2VKM5"/>
<name>A0A2X2VKM5_CITKO</name>
<dbReference type="SUPFAM" id="SSF53706">
    <property type="entry name" value="Formate dehydrogenase/DMSO reductase, domains 1-3"/>
    <property type="match status" value="1"/>
</dbReference>
<dbReference type="InterPro" id="IPR006963">
    <property type="entry name" value="Mopterin_OxRdtase_4Fe-4S_dom"/>
</dbReference>
<dbReference type="GO" id="GO:0016491">
    <property type="term" value="F:oxidoreductase activity"/>
    <property type="evidence" value="ECO:0007669"/>
    <property type="project" value="UniProtKB-KW"/>
</dbReference>
<keyword evidence="3" id="KW-0411">Iron-sulfur</keyword>
<evidence type="ECO:0000313" key="5">
    <source>
        <dbReference type="EMBL" id="SQB28914.1"/>
    </source>
</evidence>
<dbReference type="GO" id="GO:0051536">
    <property type="term" value="F:iron-sulfur cluster binding"/>
    <property type="evidence" value="ECO:0007669"/>
    <property type="project" value="UniProtKB-KW"/>
</dbReference>
<keyword evidence="1" id="KW-0479">Metal-binding</keyword>
<dbReference type="GO" id="GO:0046872">
    <property type="term" value="F:metal ion binding"/>
    <property type="evidence" value="ECO:0007669"/>
    <property type="project" value="UniProtKB-KW"/>
</dbReference>
<keyword evidence="2" id="KW-0408">Iron</keyword>
<dbReference type="Gene3D" id="3.30.200.210">
    <property type="match status" value="1"/>
</dbReference>
<reference evidence="5 6" key="1">
    <citation type="submission" date="2018-06" db="EMBL/GenBank/DDBJ databases">
        <authorList>
            <consortium name="Pathogen Informatics"/>
            <person name="Doyle S."/>
        </authorList>
    </citation>
    <scope>NUCLEOTIDE SEQUENCE [LARGE SCALE GENOMIC DNA]</scope>
    <source>
        <strain evidence="5 6">NCTC10786</strain>
    </source>
</reference>
<evidence type="ECO:0000313" key="6">
    <source>
        <dbReference type="Proteomes" id="UP000251584"/>
    </source>
</evidence>
<evidence type="ECO:0000256" key="2">
    <source>
        <dbReference type="ARBA" id="ARBA00023004"/>
    </source>
</evidence>
<protein>
    <submittedName>
        <fullName evidence="5">Nitrate reductase catalytic subunit</fullName>
        <ecNumber evidence="5">1.7.99.4</ecNumber>
    </submittedName>
</protein>
<dbReference type="Gene3D" id="3.40.50.740">
    <property type="match status" value="1"/>
</dbReference>
<dbReference type="PROSITE" id="PS51669">
    <property type="entry name" value="4FE4S_MOW_BIS_MGD"/>
    <property type="match status" value="1"/>
</dbReference>
<organism evidence="5 6">
    <name type="scientific">Citrobacter koseri</name>
    <name type="common">Citrobacter diversus</name>
    <dbReference type="NCBI Taxonomy" id="545"/>
    <lineage>
        <taxon>Bacteria</taxon>
        <taxon>Pseudomonadati</taxon>
        <taxon>Pseudomonadota</taxon>
        <taxon>Gammaproteobacteria</taxon>
        <taxon>Enterobacterales</taxon>
        <taxon>Enterobacteriaceae</taxon>
        <taxon>Citrobacter</taxon>
    </lineage>
</organism>
<sequence>MRPVNRGLNCIKGYFLPKIMYGKDRLTQPMLRMKDGPVQQRRRIYPNQLGSGLRCDGREI</sequence>
<keyword evidence="5" id="KW-0560">Oxidoreductase</keyword>
<accession>A0A2X2VKM5</accession>
<dbReference type="EMBL" id="UAVY01000004">
    <property type="protein sequence ID" value="SQB28914.1"/>
    <property type="molecule type" value="Genomic_DNA"/>
</dbReference>
<gene>
    <name evidence="5" type="primary">napA_2</name>
    <name evidence="5" type="ORF">NCTC10786_02687</name>
</gene>
<evidence type="ECO:0000256" key="1">
    <source>
        <dbReference type="ARBA" id="ARBA00022723"/>
    </source>
</evidence>
<evidence type="ECO:0000259" key="4">
    <source>
        <dbReference type="PROSITE" id="PS51669"/>
    </source>
</evidence>
<feature type="domain" description="4Fe-4S Mo/W bis-MGD-type" evidence="4">
    <location>
        <begin position="1"/>
        <end position="24"/>
    </location>
</feature>
<evidence type="ECO:0000256" key="3">
    <source>
        <dbReference type="ARBA" id="ARBA00023014"/>
    </source>
</evidence>
<dbReference type="EC" id="1.7.99.4" evidence="5"/>
<dbReference type="Proteomes" id="UP000251584">
    <property type="component" value="Unassembled WGS sequence"/>
</dbReference>